<reference evidence="5 6" key="1">
    <citation type="submission" date="2014-05" db="EMBL/GenBank/DDBJ databases">
        <authorList>
            <person name="Aslett A.Martin."/>
            <person name="De Silva Nishadi"/>
        </authorList>
    </citation>
    <scope>NUCLEOTIDE SEQUENCE [LARGE SCALE GENOMIC DNA]</scope>
</reference>
<keyword evidence="1 2" id="KW-0436">Ligase</keyword>
<dbReference type="InterPro" id="IPR055399">
    <property type="entry name" value="CC_BshC"/>
</dbReference>
<dbReference type="Pfam" id="PF10079">
    <property type="entry name" value="Rossmann-like_BshC"/>
    <property type="match status" value="1"/>
</dbReference>
<proteinExistence type="inferred from homology"/>
<dbReference type="NCBIfam" id="TIGR03998">
    <property type="entry name" value="thiol_BshC"/>
    <property type="match status" value="1"/>
</dbReference>
<gene>
    <name evidence="2 5" type="primary">bshC</name>
    <name evidence="5" type="ORF">ERS140147_00209</name>
</gene>
<evidence type="ECO:0000313" key="6">
    <source>
        <dbReference type="Proteomes" id="UP000044616"/>
    </source>
</evidence>
<dbReference type="GO" id="GO:0016874">
    <property type="term" value="F:ligase activity"/>
    <property type="evidence" value="ECO:0007669"/>
    <property type="project" value="UniProtKB-UniRule"/>
</dbReference>
<feature type="coiled-coil region" evidence="2">
    <location>
        <begin position="422"/>
        <end position="449"/>
    </location>
</feature>
<evidence type="ECO:0000259" key="4">
    <source>
        <dbReference type="Pfam" id="PF24850"/>
    </source>
</evidence>
<dbReference type="Pfam" id="PF24850">
    <property type="entry name" value="CC_BshC"/>
    <property type="match status" value="1"/>
</dbReference>
<dbReference type="Proteomes" id="UP000044616">
    <property type="component" value="Unassembled WGS sequence"/>
</dbReference>
<dbReference type="InterPro" id="IPR011199">
    <property type="entry name" value="Bacillithiol_biosynth_BshC"/>
</dbReference>
<dbReference type="InterPro" id="IPR055398">
    <property type="entry name" value="Rossmann-like_BshC"/>
</dbReference>
<feature type="domain" description="Bacillithiol biosynthesis BshC N-terminal Rossmann-like" evidence="3">
    <location>
        <begin position="1"/>
        <end position="377"/>
    </location>
</feature>
<feature type="domain" description="Bacillithiol biosynthesis BshC C-terminal coiled-coil" evidence="4">
    <location>
        <begin position="379"/>
        <end position="536"/>
    </location>
</feature>
<evidence type="ECO:0000259" key="3">
    <source>
        <dbReference type="Pfam" id="PF10079"/>
    </source>
</evidence>
<sequence length="537" mass="62864">MDCKVVSLNEKDQFIPKLKSSDPVITGLFQYDAAQQTSFEKRMSKENNGREAALANVIREYMSDLKLSSEQELNIQHLANGSKVVIGGQQAGLFGGPLYTFHKIFSIITLSKELTDTHKQQVIPVFWIAGEDHDFDEVNHTFVYNENHGSLHKVKYHTMEMPETTVSRYYPDKAELKQTLKTMFIHMKETVHTQGLLEICDRIIDQYDSWTDMFKALLHETFKAYGVLFIDAQFELLRKMEAPMFKKILKKHQLLDDAFRATQQRTQNQGLKAMIQTDTNVHLFLHDENMRQLVSYDGKHFKLNKTDKTYIKEEIINIAENQPELFSNNVVTRPLMEEWLFNTVAFIGGPSEIKYWAELKDVFELFDVEMPIVMPRLRITYLNDRIEKLLSKYNIPLEKVLVDGVEGERSKFIREQASHQFIEKVEGMIEQQRRLNQDLLDEVAGNQNNINLVNKNNEIHIQQYDYLLKRYLLNIERENDISMKQFREIQETLHPMGGLQERIWNPLQILNDFGTDVFKPSTYPPLSYTFNHIIIKP</sequence>
<name>A0A077UEX9_9STAP</name>
<dbReference type="RefSeq" id="WP_047529035.1">
    <property type="nucleotide sequence ID" value="NZ_CCEH01000001.1"/>
</dbReference>
<organism evidence="5 6">
    <name type="scientific">Staphylococcus schweitzeri</name>
    <dbReference type="NCBI Taxonomy" id="1654388"/>
    <lineage>
        <taxon>Bacteria</taxon>
        <taxon>Bacillati</taxon>
        <taxon>Bacillota</taxon>
        <taxon>Bacilli</taxon>
        <taxon>Bacillales</taxon>
        <taxon>Staphylococcaceae</taxon>
        <taxon>Staphylococcus</taxon>
    </lineage>
</organism>
<dbReference type="AlphaFoldDB" id="A0A077UEX9"/>
<evidence type="ECO:0000256" key="2">
    <source>
        <dbReference type="HAMAP-Rule" id="MF_01867"/>
    </source>
</evidence>
<dbReference type="EMBL" id="CCEH01000001">
    <property type="protein sequence ID" value="CDR26800.1"/>
    <property type="molecule type" value="Genomic_DNA"/>
</dbReference>
<evidence type="ECO:0000256" key="1">
    <source>
        <dbReference type="ARBA" id="ARBA00022598"/>
    </source>
</evidence>
<keyword evidence="2" id="KW-0175">Coiled coil</keyword>
<dbReference type="EC" id="6.-.-.-" evidence="2"/>
<dbReference type="PIRSF" id="PIRSF012535">
    <property type="entry name" value="UCP012535"/>
    <property type="match status" value="1"/>
</dbReference>
<protein>
    <recommendedName>
        <fullName evidence="2">Putative cysteine ligase BshC</fullName>
        <ecNumber evidence="2">6.-.-.-</ecNumber>
    </recommendedName>
</protein>
<evidence type="ECO:0000313" key="5">
    <source>
        <dbReference type="EMBL" id="CDR26800.1"/>
    </source>
</evidence>
<comment type="similarity">
    <text evidence="2">Belongs to the BshC family.</text>
</comment>
<comment type="function">
    <text evidence="2">Involved in bacillithiol (BSH) biosynthesis. May catalyze the last step of the pathway, the addition of cysteine to glucosamine malate (GlcN-Mal) to generate BSH.</text>
</comment>
<dbReference type="HAMAP" id="MF_01867">
    <property type="entry name" value="BshC"/>
    <property type="match status" value="1"/>
</dbReference>
<accession>A0A077UEX9</accession>